<dbReference type="UCSC" id="T01B4.1">
    <property type="organism name" value="c. elegans"/>
</dbReference>
<dbReference type="InParanoid" id="Q22042"/>
<feature type="region of interest" description="Disordered" evidence="9">
    <location>
        <begin position="470"/>
        <end position="490"/>
    </location>
</feature>
<keyword evidence="4 10" id="KW-1133">Transmembrane helix</keyword>
<keyword evidence="7 8" id="KW-0407">Ion channel</keyword>
<dbReference type="InterPro" id="IPR003280">
    <property type="entry name" value="2pore_dom_K_chnl"/>
</dbReference>
<dbReference type="AlphaFoldDB" id="Q22042"/>
<keyword evidence="3 8" id="KW-0812">Transmembrane</keyword>
<feature type="transmembrane region" description="Helical" evidence="10">
    <location>
        <begin position="333"/>
        <end position="352"/>
    </location>
</feature>
<reference evidence="12 13" key="1">
    <citation type="journal article" date="1998" name="Science">
        <title>Genome sequence of the nematode C. elegans: a platform for investigating biology.</title>
        <authorList>
            <consortium name="The C. elegans sequencing consortium"/>
            <person name="Sulson J.E."/>
            <person name="Waterston R."/>
        </authorList>
    </citation>
    <scope>NUCLEOTIDE SEQUENCE [LARGE SCALE GENOMIC DNA]</scope>
    <source>
        <strain evidence="12 13">Bristol N2</strain>
    </source>
</reference>
<feature type="transmembrane region" description="Helical" evidence="10">
    <location>
        <begin position="131"/>
        <end position="152"/>
    </location>
</feature>
<feature type="domain" description="Potassium channel" evidence="11">
    <location>
        <begin position="202"/>
        <end position="276"/>
    </location>
</feature>
<sequence length="581" mass="67124">MQQKDSIRRQRSNLNEEQTNEARKILSKYVRQRRKYGKNNVAEANKENANIEQLHTPDTESESQFLRPVKRRSNSFNSTPSTPDDYESFFSPEFSQDPEEINIKKDLRQRSQETWGQWFVRVVETLSELLGIRYIMLILIILGYACLGGYMFQALEYDQQQLELEAEKRVRLSESSLLAVNLLEHLKQMNCGQSNEKRCLELITKTFIQRSDEERGEGWRWDFWNSVFFSATIFTTIGYGNLACKTNLGRIATIIYGMIGIPLMLFVLKNFGELCVKWAKKIQFNVQQCLKKCFGRKQKRASSLASITSKEMLEVFFEVPEDDKEDTTFQLRWGLLVIVLFVVLCSFVVSFWENWDFLTAFYFFFVSLSTIGFGDIVPDHPRTACALFVLYFIGLALFAMVYAILQERVENQYMWALELIDQKYQEKLKQDMYDEDEKKADKNDMHFSKKEPVRGPRILLQDLLRGPDLKISGGRRSSSDASSVITEASDEDTRHFKVGRAILAEAFAPDERASNHGSDESLEEHQLETYDTSGTPPPYGDPTPTTNFQTRDETVTSLAEKTPLSLNKVLEEENEDENGDS</sequence>
<dbReference type="RefSeq" id="NP_510654.2">
    <property type="nucleotide sequence ID" value="NM_078253.3"/>
</dbReference>
<dbReference type="Proteomes" id="UP000001940">
    <property type="component" value="Chromosome X"/>
</dbReference>
<organism evidence="12 13">
    <name type="scientific">Caenorhabditis elegans</name>
    <dbReference type="NCBI Taxonomy" id="6239"/>
    <lineage>
        <taxon>Eukaryota</taxon>
        <taxon>Metazoa</taxon>
        <taxon>Ecdysozoa</taxon>
        <taxon>Nematoda</taxon>
        <taxon>Chromadorea</taxon>
        <taxon>Rhabditida</taxon>
        <taxon>Rhabditina</taxon>
        <taxon>Rhabditomorpha</taxon>
        <taxon>Rhabditoidea</taxon>
        <taxon>Rhabditidae</taxon>
        <taxon>Peloderinae</taxon>
        <taxon>Caenorhabditis</taxon>
    </lineage>
</organism>
<evidence type="ECO:0000256" key="5">
    <source>
        <dbReference type="ARBA" id="ARBA00023065"/>
    </source>
</evidence>
<evidence type="ECO:0000313" key="12">
    <source>
        <dbReference type="EMBL" id="CAA93875.2"/>
    </source>
</evidence>
<feature type="region of interest" description="Disordered" evidence="9">
    <location>
        <begin position="1"/>
        <end position="92"/>
    </location>
</feature>
<evidence type="ECO:0000256" key="4">
    <source>
        <dbReference type="ARBA" id="ARBA00022989"/>
    </source>
</evidence>
<evidence type="ECO:0000259" key="11">
    <source>
        <dbReference type="Pfam" id="PF07885"/>
    </source>
</evidence>
<evidence type="ECO:0000256" key="2">
    <source>
        <dbReference type="ARBA" id="ARBA00022448"/>
    </source>
</evidence>
<dbReference type="GeneID" id="192078"/>
<evidence type="ECO:0000256" key="7">
    <source>
        <dbReference type="ARBA" id="ARBA00023303"/>
    </source>
</evidence>
<evidence type="ECO:0000256" key="8">
    <source>
        <dbReference type="RuleBase" id="RU003857"/>
    </source>
</evidence>
<feature type="domain" description="Potassium channel" evidence="11">
    <location>
        <begin position="337"/>
        <end position="410"/>
    </location>
</feature>
<dbReference type="GO" id="GO:0071805">
    <property type="term" value="P:potassium ion transmembrane transport"/>
    <property type="evidence" value="ECO:0000318"/>
    <property type="project" value="GO_Central"/>
</dbReference>
<evidence type="ECO:0000256" key="10">
    <source>
        <dbReference type="SAM" id="Phobius"/>
    </source>
</evidence>
<dbReference type="GO" id="GO:0022841">
    <property type="term" value="F:potassium ion leak channel activity"/>
    <property type="evidence" value="ECO:0000318"/>
    <property type="project" value="GO_Central"/>
</dbReference>
<evidence type="ECO:0000256" key="1">
    <source>
        <dbReference type="ARBA" id="ARBA00004141"/>
    </source>
</evidence>
<feature type="transmembrane region" description="Helical" evidence="10">
    <location>
        <begin position="248"/>
        <end position="268"/>
    </location>
</feature>
<dbReference type="HOGENOM" id="CLU_384149_0_0_1"/>
<keyword evidence="6 10" id="KW-0472">Membrane</keyword>
<keyword evidence="2 8" id="KW-0813">Transport</keyword>
<dbReference type="InterPro" id="IPR013099">
    <property type="entry name" value="K_chnl_dom"/>
</dbReference>
<dbReference type="OrthoDB" id="297496at2759"/>
<dbReference type="WormBase" id="T01B4.1">
    <property type="protein sequence ID" value="CE43241"/>
    <property type="gene ID" value="WBGene00006674"/>
    <property type="gene designation" value="twk-21"/>
</dbReference>
<dbReference type="AGR" id="WB:WBGene00006674"/>
<dbReference type="GO" id="GO:0015271">
    <property type="term" value="F:outward rectifier potassium channel activity"/>
    <property type="evidence" value="ECO:0000318"/>
    <property type="project" value="GO_Central"/>
</dbReference>
<evidence type="ECO:0000313" key="14">
    <source>
        <dbReference type="WormBase" id="T01B4.1"/>
    </source>
</evidence>
<dbReference type="FunFam" id="1.10.287.70:FF:000268">
    <property type="entry name" value="TWiK family of potassium channels"/>
    <property type="match status" value="1"/>
</dbReference>
<dbReference type="OMA" id="FEVNIGM"/>
<evidence type="ECO:0000313" key="13">
    <source>
        <dbReference type="Proteomes" id="UP000001940"/>
    </source>
</evidence>
<keyword evidence="13" id="KW-1185">Reference proteome</keyword>
<evidence type="ECO:0000256" key="9">
    <source>
        <dbReference type="SAM" id="MobiDB-lite"/>
    </source>
</evidence>
<evidence type="ECO:0000256" key="6">
    <source>
        <dbReference type="ARBA" id="ARBA00023136"/>
    </source>
</evidence>
<dbReference type="Gene3D" id="1.10.287.70">
    <property type="match status" value="1"/>
</dbReference>
<comment type="similarity">
    <text evidence="8">Belongs to the two pore domain potassium channel (TC 1.A.1.8) family.</text>
</comment>
<protein>
    <submittedName>
        <fullName evidence="12">Potassium channel domain-containing protein</fullName>
    </submittedName>
</protein>
<feature type="transmembrane region" description="Helical" evidence="10">
    <location>
        <begin position="358"/>
        <end position="377"/>
    </location>
</feature>
<dbReference type="Reactome" id="R-CEL-5576886">
    <property type="pathway name" value="Phase 4 - resting membrane potential"/>
</dbReference>
<proteinExistence type="inferred from homology"/>
<dbReference type="EMBL" id="BX284606">
    <property type="protein sequence ID" value="CAA93875.2"/>
    <property type="molecule type" value="Genomic_DNA"/>
</dbReference>
<dbReference type="PRINTS" id="PR01333">
    <property type="entry name" value="2POREKCHANEL"/>
</dbReference>
<dbReference type="PANTHER" id="PTHR11003:SF335">
    <property type="entry name" value="POTASSIUM CHANNEL DOMAIN-CONTAINING PROTEIN"/>
    <property type="match status" value="1"/>
</dbReference>
<accession>Q22042</accession>
<feature type="transmembrane region" description="Helical" evidence="10">
    <location>
        <begin position="223"/>
        <end position="242"/>
    </location>
</feature>
<evidence type="ECO:0000256" key="3">
    <source>
        <dbReference type="ARBA" id="ARBA00022692"/>
    </source>
</evidence>
<dbReference type="PaxDb" id="6239-T01B4.1"/>
<feature type="region of interest" description="Disordered" evidence="9">
    <location>
        <begin position="507"/>
        <end position="581"/>
    </location>
</feature>
<dbReference type="SUPFAM" id="SSF81324">
    <property type="entry name" value="Voltage-gated potassium channels"/>
    <property type="match status" value="2"/>
</dbReference>
<dbReference type="STRING" id="6239.T01B4.1.1"/>
<dbReference type="Reactome" id="R-CEL-1299503">
    <property type="pathway name" value="TWIK related potassium channel (TREK)"/>
</dbReference>
<feature type="compositionally biased region" description="Low complexity" evidence="9">
    <location>
        <begin position="38"/>
        <end position="50"/>
    </location>
</feature>
<gene>
    <name evidence="12 14" type="primary">twk-21</name>
    <name evidence="12" type="ORF">CELE_T01B4.1</name>
    <name evidence="14" type="ORF">T01B4.1</name>
</gene>
<feature type="transmembrane region" description="Helical" evidence="10">
    <location>
        <begin position="384"/>
        <end position="405"/>
    </location>
</feature>
<dbReference type="eggNOG" id="KOG1418">
    <property type="taxonomic scope" value="Eukaryota"/>
</dbReference>
<dbReference type="GO" id="GO:0005886">
    <property type="term" value="C:plasma membrane"/>
    <property type="evidence" value="ECO:0000318"/>
    <property type="project" value="GO_Central"/>
</dbReference>
<dbReference type="Bgee" id="WBGene00006674">
    <property type="expression patterns" value="Expressed in larva and 1 other cell type or tissue"/>
</dbReference>
<feature type="compositionally biased region" description="Acidic residues" evidence="9">
    <location>
        <begin position="572"/>
        <end position="581"/>
    </location>
</feature>
<keyword evidence="5 8" id="KW-0406">Ion transport</keyword>
<feature type="compositionally biased region" description="Low complexity" evidence="9">
    <location>
        <begin position="472"/>
        <end position="483"/>
    </location>
</feature>
<dbReference type="PhylomeDB" id="Q22042"/>
<name>Q22042_CAEEL</name>
<feature type="compositionally biased region" description="Basic and acidic residues" evidence="9">
    <location>
        <begin position="509"/>
        <end position="528"/>
    </location>
</feature>
<dbReference type="KEGG" id="cel:CELE_T01B4.1"/>
<dbReference type="PANTHER" id="PTHR11003">
    <property type="entry name" value="POTASSIUM CHANNEL, SUBFAMILY K"/>
    <property type="match status" value="1"/>
</dbReference>
<dbReference type="Pfam" id="PF07885">
    <property type="entry name" value="Ion_trans_2"/>
    <property type="match status" value="2"/>
</dbReference>
<dbReference type="CTD" id="192078"/>
<comment type="subcellular location">
    <subcellularLocation>
        <location evidence="1">Membrane</location>
        <topology evidence="1">Multi-pass membrane protein</topology>
    </subcellularLocation>
</comment>